<dbReference type="EMBL" id="CP042469">
    <property type="protein sequence ID" value="QOX62262.1"/>
    <property type="molecule type" value="Genomic_DNA"/>
</dbReference>
<name>A0ACD1A7K9_9FIRM</name>
<gene>
    <name evidence="1" type="ORF">FRZ06_02260</name>
</gene>
<keyword evidence="2" id="KW-1185">Reference proteome</keyword>
<evidence type="ECO:0000313" key="1">
    <source>
        <dbReference type="EMBL" id="QOX62262.1"/>
    </source>
</evidence>
<protein>
    <submittedName>
        <fullName evidence="1">Uncharacterized protein</fullName>
    </submittedName>
</protein>
<sequence length="88" mass="9510">MTKVSVVLYYWILVAAALLFARTAGLADNNSAIIKILIVITILYVGVVMISLSLGKNRAKEYGNNRNSGQSKRAGNGQAAASQKKRKK</sequence>
<reference evidence="1" key="1">
    <citation type="submission" date="2019-08" db="EMBL/GenBank/DDBJ databases">
        <title>Genome sequence of Clostridiales bacterium MT110.</title>
        <authorList>
            <person name="Cao J."/>
        </authorList>
    </citation>
    <scope>NUCLEOTIDE SEQUENCE</scope>
    <source>
        <strain evidence="1">MT110</strain>
    </source>
</reference>
<evidence type="ECO:0000313" key="2">
    <source>
        <dbReference type="Proteomes" id="UP000594014"/>
    </source>
</evidence>
<proteinExistence type="predicted"/>
<organism evidence="1 2">
    <name type="scientific">Anoxybacterium hadale</name>
    <dbReference type="NCBI Taxonomy" id="3408580"/>
    <lineage>
        <taxon>Bacteria</taxon>
        <taxon>Bacillati</taxon>
        <taxon>Bacillota</taxon>
        <taxon>Clostridia</taxon>
        <taxon>Peptostreptococcales</taxon>
        <taxon>Anaerovoracaceae</taxon>
        <taxon>Anoxybacterium</taxon>
    </lineage>
</organism>
<accession>A0ACD1A7K9</accession>
<dbReference type="Proteomes" id="UP000594014">
    <property type="component" value="Chromosome"/>
</dbReference>